<reference evidence="1" key="1">
    <citation type="submission" date="2022-04" db="EMBL/GenBank/DDBJ databases">
        <title>Genome of the entomopathogenic fungus Entomophthora muscae.</title>
        <authorList>
            <person name="Elya C."/>
            <person name="Lovett B.R."/>
            <person name="Lee E."/>
            <person name="Macias A.M."/>
            <person name="Hajek A.E."/>
            <person name="De Bivort B.L."/>
            <person name="Kasson M.T."/>
            <person name="De Fine Licht H.H."/>
            <person name="Stajich J.E."/>
        </authorList>
    </citation>
    <scope>NUCLEOTIDE SEQUENCE</scope>
    <source>
        <strain evidence="1">Berkeley</strain>
    </source>
</reference>
<name>A0ACC2UEA5_9FUNG</name>
<gene>
    <name evidence="1" type="ORF">DSO57_1016025</name>
</gene>
<organism evidence="1 2">
    <name type="scientific">Entomophthora muscae</name>
    <dbReference type="NCBI Taxonomy" id="34485"/>
    <lineage>
        <taxon>Eukaryota</taxon>
        <taxon>Fungi</taxon>
        <taxon>Fungi incertae sedis</taxon>
        <taxon>Zoopagomycota</taxon>
        <taxon>Entomophthoromycotina</taxon>
        <taxon>Entomophthoromycetes</taxon>
        <taxon>Entomophthorales</taxon>
        <taxon>Entomophthoraceae</taxon>
        <taxon>Entomophthora</taxon>
    </lineage>
</organism>
<accession>A0ACC2UEA5</accession>
<dbReference type="EMBL" id="QTSX02000774">
    <property type="protein sequence ID" value="KAJ9085222.1"/>
    <property type="molecule type" value="Genomic_DNA"/>
</dbReference>
<dbReference type="Proteomes" id="UP001165960">
    <property type="component" value="Unassembled WGS sequence"/>
</dbReference>
<protein>
    <submittedName>
        <fullName evidence="1">Uncharacterized protein</fullName>
    </submittedName>
</protein>
<keyword evidence="2" id="KW-1185">Reference proteome</keyword>
<proteinExistence type="predicted"/>
<sequence>MSNLSIASRSTLQVGEEAELPSLPPTPYEVSDLERAVLGVPEEPLELETYLDLSDQQLSDIPHLKGAVTHLRLDTNMLKSIDGLHLADFSLLTVLDLSFNAITEFSSVFSRLMHLRELYLNHNALGDIPDSLGCLTQLEILDLSNNQIYHISNAIGKLTALHHLDVRHNRLETLPYALGVLESRLFTLLIDNNPYTTEFKELVSPLLGNDLPAVLAPSTPKPANRWRKLRSAMRKSMSMEPSSGLDNMKRSQRVLSLDASPPVPLPNRQRNLTNPRPDDEIFDEVALMRRFKKLTSKDEAAPPIPAKNPRRFKKPVSDQDGLMERPAFDNRRCQTLDGFVFISDAGPSSPTIEQPLTPSSLKKLGFSQFNLGSHQIEPPLYPHSRRESHSSSSSSSVMSNDRPHPPITNDLLRDSGYSTDTLRSHPGDLLAEGLGGWPHMPVGGHLLPSHAKLVEFLRRLRDHWDLSPESSEASQVLLHRRQFKSISGQEEAAFETPSIGKGNEQRRRNIMAEILSTEETYVKSLQALVDIYIKGAQQRQLFSPEEERALFGNVQSILLFHHQYLLPEIKREMSTSDPCLGEVFAAHSAYLKMYSLYVNDFDIANHEAEKLQSMGSTSGGVVGSAARHRKKIKNYLEACVAHPSHNQLNLQGFLLLPVQRIPRYRLLLQDLLKCTPLDHPDREGLVRAYGEVARRADEINERKRVKEANDKVIEIQNRIKGQNQVPLVEPHRRFIKEGPLHLRQIVSLRHNTIPGHVASFAAPPRNSSLGETPKSPNLPPPPSRLVLSTLEVKIDFMYVLFNDIMIQCKPSGKDELEINRVFELGSKLKPARLVNAKVLRVVDNRTIYYFMGPTEELVSWANAINNR</sequence>
<evidence type="ECO:0000313" key="1">
    <source>
        <dbReference type="EMBL" id="KAJ9085222.1"/>
    </source>
</evidence>
<evidence type="ECO:0000313" key="2">
    <source>
        <dbReference type="Proteomes" id="UP001165960"/>
    </source>
</evidence>
<comment type="caution">
    <text evidence="1">The sequence shown here is derived from an EMBL/GenBank/DDBJ whole genome shotgun (WGS) entry which is preliminary data.</text>
</comment>